<comment type="caution">
    <text evidence="1">The sequence shown here is derived from an EMBL/GenBank/DDBJ whole genome shotgun (WGS) entry which is preliminary data.</text>
</comment>
<dbReference type="Proteomes" id="UP000654257">
    <property type="component" value="Unassembled WGS sequence"/>
</dbReference>
<gene>
    <name evidence="1" type="ORF">GCM10007304_10230</name>
</gene>
<keyword evidence="2" id="KW-1185">Reference proteome</keyword>
<protein>
    <submittedName>
        <fullName evidence="1">Uncharacterized protein</fullName>
    </submittedName>
</protein>
<evidence type="ECO:0000313" key="2">
    <source>
        <dbReference type="Proteomes" id="UP000654257"/>
    </source>
</evidence>
<organism evidence="1 2">
    <name type="scientific">Rhodococcoides trifolii</name>
    <dbReference type="NCBI Taxonomy" id="908250"/>
    <lineage>
        <taxon>Bacteria</taxon>
        <taxon>Bacillati</taxon>
        <taxon>Actinomycetota</taxon>
        <taxon>Actinomycetes</taxon>
        <taxon>Mycobacteriales</taxon>
        <taxon>Nocardiaceae</taxon>
        <taxon>Rhodococcoides</taxon>
    </lineage>
</organism>
<name>A0A917CUI5_9NOCA</name>
<evidence type="ECO:0000313" key="1">
    <source>
        <dbReference type="EMBL" id="GGF98193.1"/>
    </source>
</evidence>
<dbReference type="AlphaFoldDB" id="A0A917CUI5"/>
<reference evidence="1" key="2">
    <citation type="submission" date="2020-09" db="EMBL/GenBank/DDBJ databases">
        <authorList>
            <person name="Sun Q."/>
            <person name="Sedlacek I."/>
        </authorList>
    </citation>
    <scope>NUCLEOTIDE SEQUENCE</scope>
    <source>
        <strain evidence="1">CCM 7905</strain>
    </source>
</reference>
<reference evidence="1" key="1">
    <citation type="journal article" date="2014" name="Int. J. Syst. Evol. Microbiol.">
        <title>Complete genome sequence of Corynebacterium casei LMG S-19264T (=DSM 44701T), isolated from a smear-ripened cheese.</title>
        <authorList>
            <consortium name="US DOE Joint Genome Institute (JGI-PGF)"/>
            <person name="Walter F."/>
            <person name="Albersmeier A."/>
            <person name="Kalinowski J."/>
            <person name="Ruckert C."/>
        </authorList>
    </citation>
    <scope>NUCLEOTIDE SEQUENCE</scope>
    <source>
        <strain evidence="1">CCM 7905</strain>
    </source>
</reference>
<accession>A0A917CUI5</accession>
<sequence length="183" mass="19744">MRRDSITRMITTWPAHWPAEARHIARAVSTALDAVQDDDADAFAEATAELAELPYGHAEAVHSAIIRNLLEDTHAGGLSGEDAQALVLDVVAAHQDWDESLDRTALIMVVLGALGVDIDPGFFAGDNQDPEDLPEIPRLTATDSARHSSLVIESLLTKIESTAAPYIRSAIEEIARAETVEMP</sequence>
<proteinExistence type="predicted"/>
<dbReference type="EMBL" id="BMCU01000001">
    <property type="protein sequence ID" value="GGF98193.1"/>
    <property type="molecule type" value="Genomic_DNA"/>
</dbReference>